<keyword evidence="1" id="KW-1133">Transmembrane helix</keyword>
<feature type="transmembrane region" description="Helical" evidence="1">
    <location>
        <begin position="330"/>
        <end position="353"/>
    </location>
</feature>
<feature type="transmembrane region" description="Helical" evidence="1">
    <location>
        <begin position="98"/>
        <end position="122"/>
    </location>
</feature>
<dbReference type="Pfam" id="PF19877">
    <property type="entry name" value="DUF6350"/>
    <property type="match status" value="1"/>
</dbReference>
<dbReference type="AlphaFoldDB" id="A0A3A1U4M4"/>
<evidence type="ECO:0000256" key="1">
    <source>
        <dbReference type="SAM" id="Phobius"/>
    </source>
</evidence>
<keyword evidence="1" id="KW-0472">Membrane</keyword>
<organism evidence="2 3">
    <name type="scientific">Amnibacterium setariae</name>
    <dbReference type="NCBI Taxonomy" id="2306585"/>
    <lineage>
        <taxon>Bacteria</taxon>
        <taxon>Bacillati</taxon>
        <taxon>Actinomycetota</taxon>
        <taxon>Actinomycetes</taxon>
        <taxon>Micrococcales</taxon>
        <taxon>Microbacteriaceae</taxon>
        <taxon>Amnibacterium</taxon>
    </lineage>
</organism>
<name>A0A3A1U4M4_9MICO</name>
<keyword evidence="1" id="KW-0812">Transmembrane</keyword>
<accession>A0A3A1U4M4</accession>
<evidence type="ECO:0000313" key="3">
    <source>
        <dbReference type="Proteomes" id="UP000265742"/>
    </source>
</evidence>
<dbReference type="InterPro" id="IPR045931">
    <property type="entry name" value="DUF6350"/>
</dbReference>
<feature type="transmembrane region" description="Helical" evidence="1">
    <location>
        <begin position="159"/>
        <end position="184"/>
    </location>
</feature>
<feature type="transmembrane region" description="Helical" evidence="1">
    <location>
        <begin position="65"/>
        <end position="86"/>
    </location>
</feature>
<gene>
    <name evidence="2" type="ORF">D1781_02895</name>
</gene>
<proteinExistence type="predicted"/>
<dbReference type="EMBL" id="QXTG01000001">
    <property type="protein sequence ID" value="RIX30397.1"/>
    <property type="molecule type" value="Genomic_DNA"/>
</dbReference>
<feature type="transmembrane region" description="Helical" evidence="1">
    <location>
        <begin position="128"/>
        <end position="147"/>
    </location>
</feature>
<dbReference type="RefSeq" id="WP_119480758.1">
    <property type="nucleotide sequence ID" value="NZ_QXTG01000001.1"/>
</dbReference>
<feature type="transmembrane region" description="Helical" evidence="1">
    <location>
        <begin position="263"/>
        <end position="283"/>
    </location>
</feature>
<reference evidence="3" key="1">
    <citation type="submission" date="2018-09" db="EMBL/GenBank/DDBJ databases">
        <authorList>
            <person name="Kim I."/>
        </authorList>
    </citation>
    <scope>NUCLEOTIDE SEQUENCE [LARGE SCALE GENOMIC DNA]</scope>
    <source>
        <strain evidence="3">DD4a</strain>
    </source>
</reference>
<sequence length="369" mass="34766">MGAVVVGAVDGLLGVALPFAVLAALGVLAWAGLGRAEAWTPSVSAAADAWLIGHGVDVRFTAGGAAFTVSAAALGPALVTALAAVRGGRRAVATDAPALAWAAQVIVTAVLAAVLVGVGTSAAAAPSAWQGVLVPVALVAVAGLVGARSARPGAALPDGVRTGLGALLLVLAAAAVALAVLLLGRFADVVALQESLDAGPVGGFVLTCAQLLAVPALVVWAAAWLVGPGVALGVGSATSPFVGQAGPLPALPVLGAVPVDPPAWAAAVLLVPVLAGFAAAVLARRSGATTRALPLGLLAGAVAGVALGLLSAATAGAVGPGRLAAVGPDALLVAAATAVLVGLPAVLGAAVVAPARSALPGSSEDDGPQ</sequence>
<feature type="transmembrane region" description="Helical" evidence="1">
    <location>
        <begin position="12"/>
        <end position="33"/>
    </location>
</feature>
<protein>
    <submittedName>
        <fullName evidence="2">Uncharacterized protein</fullName>
    </submittedName>
</protein>
<evidence type="ECO:0000313" key="2">
    <source>
        <dbReference type="EMBL" id="RIX30397.1"/>
    </source>
</evidence>
<keyword evidence="3" id="KW-1185">Reference proteome</keyword>
<dbReference type="Proteomes" id="UP000265742">
    <property type="component" value="Unassembled WGS sequence"/>
</dbReference>
<feature type="transmembrane region" description="Helical" evidence="1">
    <location>
        <begin position="295"/>
        <end position="318"/>
    </location>
</feature>
<feature type="transmembrane region" description="Helical" evidence="1">
    <location>
        <begin position="204"/>
        <end position="226"/>
    </location>
</feature>
<comment type="caution">
    <text evidence="2">The sequence shown here is derived from an EMBL/GenBank/DDBJ whole genome shotgun (WGS) entry which is preliminary data.</text>
</comment>